<dbReference type="Pfam" id="PF01699">
    <property type="entry name" value="Na_Ca_ex"/>
    <property type="match status" value="2"/>
</dbReference>
<keyword evidence="7 10" id="KW-0472">Membrane</keyword>
<organism evidence="12 13">
    <name type="scientific">Coptis chinensis</name>
    <dbReference type="NCBI Taxonomy" id="261450"/>
    <lineage>
        <taxon>Eukaryota</taxon>
        <taxon>Viridiplantae</taxon>
        <taxon>Streptophyta</taxon>
        <taxon>Embryophyta</taxon>
        <taxon>Tracheophyta</taxon>
        <taxon>Spermatophyta</taxon>
        <taxon>Magnoliopsida</taxon>
        <taxon>Ranunculales</taxon>
        <taxon>Ranunculaceae</taxon>
        <taxon>Coptidoideae</taxon>
        <taxon>Coptis</taxon>
    </lineage>
</organism>
<feature type="domain" description="Sodium/calcium exchanger membrane region" evidence="11">
    <location>
        <begin position="346"/>
        <end position="500"/>
    </location>
</feature>
<comment type="subcellular location">
    <subcellularLocation>
        <location evidence="1">Membrane</location>
        <topology evidence="1">Multi-pass membrane protein</topology>
    </subcellularLocation>
</comment>
<keyword evidence="5 10" id="KW-1133">Transmembrane helix</keyword>
<feature type="transmembrane region" description="Helical" evidence="10">
    <location>
        <begin position="91"/>
        <end position="115"/>
    </location>
</feature>
<evidence type="ECO:0000259" key="11">
    <source>
        <dbReference type="Pfam" id="PF01699"/>
    </source>
</evidence>
<dbReference type="GO" id="GO:0008324">
    <property type="term" value="F:monoatomic cation transmembrane transporter activity"/>
    <property type="evidence" value="ECO:0007669"/>
    <property type="project" value="TreeGrafter"/>
</dbReference>
<comment type="caution">
    <text evidence="12">The sequence shown here is derived from an EMBL/GenBank/DDBJ whole genome shotgun (WGS) entry which is preliminary data.</text>
</comment>
<reference evidence="12 13" key="1">
    <citation type="submission" date="2020-10" db="EMBL/GenBank/DDBJ databases">
        <title>The Coptis chinensis genome and diversification of protoberbering-type alkaloids.</title>
        <authorList>
            <person name="Wang B."/>
            <person name="Shu S."/>
            <person name="Song C."/>
            <person name="Liu Y."/>
        </authorList>
    </citation>
    <scope>NUCLEOTIDE SEQUENCE [LARGE SCALE GENOMIC DNA]</scope>
    <source>
        <strain evidence="12">HL-2020</strain>
        <tissue evidence="12">Leaf</tissue>
    </source>
</reference>
<comment type="similarity">
    <text evidence="9">Belongs to the Ca(2+):cation antiporter (CaCA) (TC 2.A.19) family. Cation/calcium exchanger (CCX) subfamily.</text>
</comment>
<feature type="transmembrane region" description="Helical" evidence="10">
    <location>
        <begin position="312"/>
        <end position="331"/>
    </location>
</feature>
<feature type="transmembrane region" description="Helical" evidence="10">
    <location>
        <begin position="455"/>
        <end position="473"/>
    </location>
</feature>
<keyword evidence="8" id="KW-0739">Sodium transport</keyword>
<dbReference type="AlphaFoldDB" id="A0A835HCB5"/>
<dbReference type="EMBL" id="JADFTS010000007">
    <property type="protein sequence ID" value="KAF9595707.1"/>
    <property type="molecule type" value="Genomic_DNA"/>
</dbReference>
<dbReference type="GO" id="GO:0015297">
    <property type="term" value="F:antiporter activity"/>
    <property type="evidence" value="ECO:0007669"/>
    <property type="project" value="UniProtKB-KW"/>
</dbReference>
<evidence type="ECO:0000313" key="12">
    <source>
        <dbReference type="EMBL" id="KAF9595707.1"/>
    </source>
</evidence>
<evidence type="ECO:0000256" key="1">
    <source>
        <dbReference type="ARBA" id="ARBA00004141"/>
    </source>
</evidence>
<feature type="transmembrane region" description="Helical" evidence="10">
    <location>
        <begin position="53"/>
        <end position="71"/>
    </location>
</feature>
<proteinExistence type="inferred from homology"/>
<dbReference type="Proteomes" id="UP000631114">
    <property type="component" value="Unassembled WGS sequence"/>
</dbReference>
<evidence type="ECO:0000256" key="2">
    <source>
        <dbReference type="ARBA" id="ARBA00022448"/>
    </source>
</evidence>
<feature type="transmembrane region" description="Helical" evidence="10">
    <location>
        <begin position="127"/>
        <end position="146"/>
    </location>
</feature>
<feature type="transmembrane region" description="Helical" evidence="10">
    <location>
        <begin position="20"/>
        <end position="41"/>
    </location>
</feature>
<evidence type="ECO:0000256" key="3">
    <source>
        <dbReference type="ARBA" id="ARBA00022449"/>
    </source>
</evidence>
<dbReference type="PANTHER" id="PTHR12266:SF36">
    <property type="entry name" value="OS10G0436900 PROTEIN"/>
    <property type="match status" value="1"/>
</dbReference>
<name>A0A835HCB5_9MAGN</name>
<evidence type="ECO:0000256" key="7">
    <source>
        <dbReference type="ARBA" id="ARBA00023136"/>
    </source>
</evidence>
<keyword evidence="8" id="KW-0406">Ion transport</keyword>
<dbReference type="InterPro" id="IPR044880">
    <property type="entry name" value="NCX_ion-bd_dom_sf"/>
</dbReference>
<evidence type="ECO:0000256" key="10">
    <source>
        <dbReference type="SAM" id="Phobius"/>
    </source>
</evidence>
<keyword evidence="4 10" id="KW-0812">Transmembrane</keyword>
<feature type="transmembrane region" description="Helical" evidence="10">
    <location>
        <begin position="485"/>
        <end position="507"/>
    </location>
</feature>
<feature type="domain" description="Sodium/calcium exchanger membrane region" evidence="11">
    <location>
        <begin position="27"/>
        <end position="169"/>
    </location>
</feature>
<protein>
    <recommendedName>
        <fullName evidence="11">Sodium/calcium exchanger membrane region domain-containing protein</fullName>
    </recommendedName>
</protein>
<evidence type="ECO:0000256" key="4">
    <source>
        <dbReference type="ARBA" id="ARBA00022692"/>
    </source>
</evidence>
<dbReference type="GO" id="GO:0016020">
    <property type="term" value="C:membrane"/>
    <property type="evidence" value="ECO:0007669"/>
    <property type="project" value="UniProtKB-SubCell"/>
</dbReference>
<evidence type="ECO:0000256" key="9">
    <source>
        <dbReference type="ARBA" id="ARBA00038187"/>
    </source>
</evidence>
<gene>
    <name evidence="12" type="ORF">IFM89_003449</name>
</gene>
<keyword evidence="2" id="KW-0813">Transport</keyword>
<accession>A0A835HCB5</accession>
<dbReference type="InterPro" id="IPR004837">
    <property type="entry name" value="NaCa_Exmemb"/>
</dbReference>
<feature type="transmembrane region" description="Helical" evidence="10">
    <location>
        <begin position="368"/>
        <end position="390"/>
    </location>
</feature>
<evidence type="ECO:0000313" key="13">
    <source>
        <dbReference type="Proteomes" id="UP000631114"/>
    </source>
</evidence>
<dbReference type="Gene3D" id="1.20.1420.30">
    <property type="entry name" value="NCX, central ion-binding region"/>
    <property type="match status" value="2"/>
</dbReference>
<evidence type="ECO:0000256" key="6">
    <source>
        <dbReference type="ARBA" id="ARBA00023053"/>
    </source>
</evidence>
<dbReference type="PANTHER" id="PTHR12266">
    <property type="entry name" value="NA+/CA2+ K+ INDEPENDENT EXCHANGER"/>
    <property type="match status" value="1"/>
</dbReference>
<sequence>MLRATTFISTMVTKLSYPVLGYTVLFLWLAILFYVLGNTAANYFCSSLESLSRVLRLSPTIAGVTLLSLGNGANDVFASLVSFMGNGTGGIGLNSVLGGVFFISCIIVGVICIAMGRREVIVDRSSFIRDVLFLLLSLCSLLVILIVGKINIWGAICFLSIYFVYVFAVSTTYFCRNRNEEENLDNVCHILPISTKNFFGVAPGEGEFGTPLLGYVDEEKPISTNKTDTVADDDQKAKTRCFSLDSTSCFYLHQLFYILELPLYLPRRLTIPVVSEDRWSKPCAVISVTLAPILLAVLWNSHSGNMNTKISLVINLTSALVGVIFGTVAFVSTKRSSPPKRCLLPWLIGGFLMSIAWSYIIAEELVSLLVSLGHIFGISPSILGLTLLAWGNSLGDLIGNVTMAINGGPYGVQVAISGCYAGPIFNTTVGLGLSLVFSCWSEYPSSYVITKDPSLYETLAFLMSGLLWALVILPRRNMKLDRTLGAGLLAIYLCFLFVRLAQTLGLAGEPTPTGTDPQKATLDCDKEIVENNLLESGCFGPTQLMHLELYPKHREMAELTRVKASCNYNNANFCAEPQFTSTGLKFELYNAKNRIFPKPIAERPLQESQVISPTEPPRGHYLFLIRNSFNEGELYTSMKGPNDDGYNPGLPGTSQIETSTPNVVPLVDLTTQFEGREAKQLNQFKRQEISQEKLLILMKTIPKSILKWWTTIIGKESSGARLH</sequence>
<evidence type="ECO:0000256" key="5">
    <source>
        <dbReference type="ARBA" id="ARBA00022989"/>
    </source>
</evidence>
<dbReference type="InterPro" id="IPR051359">
    <property type="entry name" value="CaCA_antiporter"/>
</dbReference>
<dbReference type="OrthoDB" id="407410at2759"/>
<keyword evidence="13" id="KW-1185">Reference proteome</keyword>
<feature type="transmembrane region" description="Helical" evidence="10">
    <location>
        <begin position="343"/>
        <end position="362"/>
    </location>
</feature>
<feature type="transmembrane region" description="Helical" evidence="10">
    <location>
        <begin position="152"/>
        <end position="175"/>
    </location>
</feature>
<evidence type="ECO:0000256" key="8">
    <source>
        <dbReference type="ARBA" id="ARBA00023201"/>
    </source>
</evidence>
<keyword evidence="6" id="KW-0915">Sodium</keyword>
<dbReference type="GO" id="GO:0006814">
    <property type="term" value="P:sodium ion transport"/>
    <property type="evidence" value="ECO:0007669"/>
    <property type="project" value="UniProtKB-KW"/>
</dbReference>
<keyword evidence="3" id="KW-0050">Antiport</keyword>